<accession>A0A0R3WWS5</accession>
<dbReference type="Proteomes" id="UP000274429">
    <property type="component" value="Unassembled WGS sequence"/>
</dbReference>
<keyword evidence="1" id="KW-1133">Transmembrane helix</keyword>
<evidence type="ECO:0000256" key="1">
    <source>
        <dbReference type="SAM" id="Phobius"/>
    </source>
</evidence>
<name>A0A0R3WWS5_HYDTA</name>
<proteinExistence type="predicted"/>
<evidence type="ECO:0000313" key="4">
    <source>
        <dbReference type="WBParaSite" id="TTAC_0000521501-mRNA-1"/>
    </source>
</evidence>
<reference evidence="2 3" key="2">
    <citation type="submission" date="2018-11" db="EMBL/GenBank/DDBJ databases">
        <authorList>
            <consortium name="Pathogen Informatics"/>
        </authorList>
    </citation>
    <scope>NUCLEOTIDE SEQUENCE [LARGE SCALE GENOMIC DNA]</scope>
</reference>
<keyword evidence="1" id="KW-0812">Transmembrane</keyword>
<evidence type="ECO:0000313" key="3">
    <source>
        <dbReference type="Proteomes" id="UP000274429"/>
    </source>
</evidence>
<keyword evidence="3" id="KW-1185">Reference proteome</keyword>
<evidence type="ECO:0000313" key="2">
    <source>
        <dbReference type="EMBL" id="VDM26455.1"/>
    </source>
</evidence>
<dbReference type="EMBL" id="UYWX01006561">
    <property type="protein sequence ID" value="VDM26455.1"/>
    <property type="molecule type" value="Genomic_DNA"/>
</dbReference>
<reference evidence="4" key="1">
    <citation type="submission" date="2017-02" db="UniProtKB">
        <authorList>
            <consortium name="WormBaseParasite"/>
        </authorList>
    </citation>
    <scope>IDENTIFICATION</scope>
</reference>
<feature type="transmembrane region" description="Helical" evidence="1">
    <location>
        <begin position="6"/>
        <end position="32"/>
    </location>
</feature>
<dbReference type="AlphaFoldDB" id="A0A0R3WWS5"/>
<dbReference type="WBParaSite" id="TTAC_0000521501-mRNA-1">
    <property type="protein sequence ID" value="TTAC_0000521501-mRNA-1"/>
    <property type="gene ID" value="TTAC_0000521501"/>
</dbReference>
<keyword evidence="1" id="KW-0472">Membrane</keyword>
<sequence>MPQRCVATAAAAVAVADIIVSVLTGIISIIIWNCKCMERARINNV</sequence>
<protein>
    <submittedName>
        <fullName evidence="4">Secreted protein</fullName>
    </submittedName>
</protein>
<gene>
    <name evidence="2" type="ORF">TTAC_LOCUS5200</name>
</gene>
<organism evidence="4">
    <name type="scientific">Hydatigena taeniaeformis</name>
    <name type="common">Feline tapeworm</name>
    <name type="synonym">Taenia taeniaeformis</name>
    <dbReference type="NCBI Taxonomy" id="6205"/>
    <lineage>
        <taxon>Eukaryota</taxon>
        <taxon>Metazoa</taxon>
        <taxon>Spiralia</taxon>
        <taxon>Lophotrochozoa</taxon>
        <taxon>Platyhelminthes</taxon>
        <taxon>Cestoda</taxon>
        <taxon>Eucestoda</taxon>
        <taxon>Cyclophyllidea</taxon>
        <taxon>Taeniidae</taxon>
        <taxon>Hydatigera</taxon>
    </lineage>
</organism>